<dbReference type="InterPro" id="IPR036390">
    <property type="entry name" value="WH_DNA-bd_sf"/>
</dbReference>
<sequence length="151" mass="16734">MASQLDLRAAELGRHVQKILKQFQAVHACHACEPEMALNHQELRVVEFLGSGGNQIMRAIAEHLSLAVNSVTTVVDGLENKGYVQRHRSDADRRVIYVELTETGQTAWKAVEQSKLELYRAMLGPLSPDEQKTFLSLFGKIAQVGSAVTVH</sequence>
<dbReference type="InterPro" id="IPR036388">
    <property type="entry name" value="WH-like_DNA-bd_sf"/>
</dbReference>
<evidence type="ECO:0000256" key="1">
    <source>
        <dbReference type="ARBA" id="ARBA00023015"/>
    </source>
</evidence>
<dbReference type="SUPFAM" id="SSF46785">
    <property type="entry name" value="Winged helix' DNA-binding domain"/>
    <property type="match status" value="1"/>
</dbReference>
<dbReference type="PANTHER" id="PTHR42756:SF1">
    <property type="entry name" value="TRANSCRIPTIONAL REPRESSOR OF EMRAB OPERON"/>
    <property type="match status" value="1"/>
</dbReference>
<name>A0A1I3FXW6_9PLAN</name>
<keyword evidence="1" id="KW-0805">Transcription regulation</keyword>
<keyword evidence="3" id="KW-0804">Transcription</keyword>
<gene>
    <name evidence="5" type="ORF">SAMN05421753_10682</name>
</gene>
<dbReference type="PROSITE" id="PS50995">
    <property type="entry name" value="HTH_MARR_2"/>
    <property type="match status" value="1"/>
</dbReference>
<dbReference type="Proteomes" id="UP000199518">
    <property type="component" value="Unassembled WGS sequence"/>
</dbReference>
<organism evidence="5 6">
    <name type="scientific">Planctomicrobium piriforme</name>
    <dbReference type="NCBI Taxonomy" id="1576369"/>
    <lineage>
        <taxon>Bacteria</taxon>
        <taxon>Pseudomonadati</taxon>
        <taxon>Planctomycetota</taxon>
        <taxon>Planctomycetia</taxon>
        <taxon>Planctomycetales</taxon>
        <taxon>Planctomycetaceae</taxon>
        <taxon>Planctomicrobium</taxon>
    </lineage>
</organism>
<dbReference type="PRINTS" id="PR00598">
    <property type="entry name" value="HTHMARR"/>
</dbReference>
<evidence type="ECO:0000256" key="3">
    <source>
        <dbReference type="ARBA" id="ARBA00023163"/>
    </source>
</evidence>
<keyword evidence="6" id="KW-1185">Reference proteome</keyword>
<dbReference type="GO" id="GO:0003700">
    <property type="term" value="F:DNA-binding transcription factor activity"/>
    <property type="evidence" value="ECO:0007669"/>
    <property type="project" value="InterPro"/>
</dbReference>
<dbReference type="Pfam" id="PF01047">
    <property type="entry name" value="MarR"/>
    <property type="match status" value="1"/>
</dbReference>
<keyword evidence="2" id="KW-0238">DNA-binding</keyword>
<evidence type="ECO:0000256" key="2">
    <source>
        <dbReference type="ARBA" id="ARBA00023125"/>
    </source>
</evidence>
<evidence type="ECO:0000313" key="6">
    <source>
        <dbReference type="Proteomes" id="UP000199518"/>
    </source>
</evidence>
<dbReference type="GO" id="GO:0003677">
    <property type="term" value="F:DNA binding"/>
    <property type="evidence" value="ECO:0007669"/>
    <property type="project" value="UniProtKB-KW"/>
</dbReference>
<evidence type="ECO:0000313" key="5">
    <source>
        <dbReference type="EMBL" id="SFI16035.1"/>
    </source>
</evidence>
<dbReference type="Gene3D" id="1.10.10.10">
    <property type="entry name" value="Winged helix-like DNA-binding domain superfamily/Winged helix DNA-binding domain"/>
    <property type="match status" value="1"/>
</dbReference>
<dbReference type="AlphaFoldDB" id="A0A1I3FXW6"/>
<dbReference type="PANTHER" id="PTHR42756">
    <property type="entry name" value="TRANSCRIPTIONAL REGULATOR, MARR"/>
    <property type="match status" value="1"/>
</dbReference>
<proteinExistence type="predicted"/>
<accession>A0A1I3FXW6</accession>
<protein>
    <submittedName>
        <fullName evidence="5">MarR family transcriptional regulator, 2-MHQ and catechol-resistance regulon repressor</fullName>
    </submittedName>
</protein>
<feature type="domain" description="HTH marR-type" evidence="4">
    <location>
        <begin position="1"/>
        <end position="143"/>
    </location>
</feature>
<evidence type="ECO:0000259" key="4">
    <source>
        <dbReference type="PROSITE" id="PS50995"/>
    </source>
</evidence>
<dbReference type="STRING" id="1576369.SAMN05421753_10682"/>
<dbReference type="EMBL" id="FOQD01000006">
    <property type="protein sequence ID" value="SFI16035.1"/>
    <property type="molecule type" value="Genomic_DNA"/>
</dbReference>
<dbReference type="SMART" id="SM00347">
    <property type="entry name" value="HTH_MARR"/>
    <property type="match status" value="1"/>
</dbReference>
<dbReference type="InterPro" id="IPR000835">
    <property type="entry name" value="HTH_MarR-typ"/>
</dbReference>
<dbReference type="RefSeq" id="WP_092049457.1">
    <property type="nucleotide sequence ID" value="NZ_FOQD01000006.1"/>
</dbReference>
<reference evidence="6" key="1">
    <citation type="submission" date="2016-10" db="EMBL/GenBank/DDBJ databases">
        <authorList>
            <person name="Varghese N."/>
            <person name="Submissions S."/>
        </authorList>
    </citation>
    <scope>NUCLEOTIDE SEQUENCE [LARGE SCALE GENOMIC DNA]</scope>
    <source>
        <strain evidence="6">DSM 26348</strain>
    </source>
</reference>
<dbReference type="OrthoDB" id="215188at2"/>